<feature type="transmembrane region" description="Helical" evidence="1">
    <location>
        <begin position="170"/>
        <end position="193"/>
    </location>
</feature>
<feature type="transmembrane region" description="Helical" evidence="1">
    <location>
        <begin position="222"/>
        <end position="249"/>
    </location>
</feature>
<gene>
    <name evidence="2" type="ORF">BDP27DRAFT_1424449</name>
</gene>
<feature type="transmembrane region" description="Helical" evidence="1">
    <location>
        <begin position="53"/>
        <end position="72"/>
    </location>
</feature>
<keyword evidence="1" id="KW-0812">Transmembrane</keyword>
<sequence length="324" mass="35712">MIPDERQLVSAFAEEGFFNVFILILIFTGYGAFILGLIIALQSLTIGSWGRPQTFLLVCLITTFICFSWNIVNVGAGFLGVDRFAFMHISDELGITTQIANKKVITWQDDSNIQLLLSDSVVVWRVWALYHQSKFWRSVLAILMIANISLNVADSVWVDVKEGINLSESAILDWLSTVASLIVNMVGTILFSYKAWKHYRCMKGLNGGLAHRGRRAQKVLNLLIESGVIFCTLQSMYIIVIALCTYNIILTSTSQLPRHAADAIFVTASASYPAAVIGLLHKDNKQLARTKSTNALSSIHSDDTICLTTMEDSGGNPGIVASLQ</sequence>
<feature type="transmembrane region" description="Helical" evidence="1">
    <location>
        <begin position="261"/>
        <end position="281"/>
    </location>
</feature>
<dbReference type="EMBL" id="JADNRY010000097">
    <property type="protein sequence ID" value="KAF9065829.1"/>
    <property type="molecule type" value="Genomic_DNA"/>
</dbReference>
<keyword evidence="3" id="KW-1185">Reference proteome</keyword>
<reference evidence="2" key="1">
    <citation type="submission" date="2020-11" db="EMBL/GenBank/DDBJ databases">
        <authorList>
            <consortium name="DOE Joint Genome Institute"/>
            <person name="Ahrendt S."/>
            <person name="Riley R."/>
            <person name="Andreopoulos W."/>
            <person name="Labutti K."/>
            <person name="Pangilinan J."/>
            <person name="Ruiz-Duenas F.J."/>
            <person name="Barrasa J.M."/>
            <person name="Sanchez-Garcia M."/>
            <person name="Camarero S."/>
            <person name="Miyauchi S."/>
            <person name="Serrano A."/>
            <person name="Linde D."/>
            <person name="Babiker R."/>
            <person name="Drula E."/>
            <person name="Ayuso-Fernandez I."/>
            <person name="Pacheco R."/>
            <person name="Padilla G."/>
            <person name="Ferreira P."/>
            <person name="Barriuso J."/>
            <person name="Kellner H."/>
            <person name="Castanera R."/>
            <person name="Alfaro M."/>
            <person name="Ramirez L."/>
            <person name="Pisabarro A.G."/>
            <person name="Kuo A."/>
            <person name="Tritt A."/>
            <person name="Lipzen A."/>
            <person name="He G."/>
            <person name="Yan M."/>
            <person name="Ng V."/>
            <person name="Cullen D."/>
            <person name="Martin F."/>
            <person name="Rosso M.-N."/>
            <person name="Henrissat B."/>
            <person name="Hibbett D."/>
            <person name="Martinez A.T."/>
            <person name="Grigoriev I.V."/>
        </authorList>
    </citation>
    <scope>NUCLEOTIDE SEQUENCE</scope>
    <source>
        <strain evidence="2">AH 40177</strain>
    </source>
</reference>
<evidence type="ECO:0000313" key="3">
    <source>
        <dbReference type="Proteomes" id="UP000772434"/>
    </source>
</evidence>
<evidence type="ECO:0000256" key="1">
    <source>
        <dbReference type="SAM" id="Phobius"/>
    </source>
</evidence>
<feature type="transmembrane region" description="Helical" evidence="1">
    <location>
        <begin position="20"/>
        <end position="41"/>
    </location>
</feature>
<keyword evidence="1" id="KW-0472">Membrane</keyword>
<dbReference type="OrthoDB" id="3259206at2759"/>
<proteinExistence type="predicted"/>
<comment type="caution">
    <text evidence="2">The sequence shown here is derived from an EMBL/GenBank/DDBJ whole genome shotgun (WGS) entry which is preliminary data.</text>
</comment>
<protein>
    <submittedName>
        <fullName evidence="2">Uncharacterized protein</fullName>
    </submittedName>
</protein>
<evidence type="ECO:0000313" key="2">
    <source>
        <dbReference type="EMBL" id="KAF9065829.1"/>
    </source>
</evidence>
<feature type="transmembrane region" description="Helical" evidence="1">
    <location>
        <begin position="139"/>
        <end position="158"/>
    </location>
</feature>
<dbReference type="AlphaFoldDB" id="A0A9P5PM95"/>
<keyword evidence="1" id="KW-1133">Transmembrane helix</keyword>
<name>A0A9P5PM95_9AGAR</name>
<organism evidence="2 3">
    <name type="scientific">Rhodocollybia butyracea</name>
    <dbReference type="NCBI Taxonomy" id="206335"/>
    <lineage>
        <taxon>Eukaryota</taxon>
        <taxon>Fungi</taxon>
        <taxon>Dikarya</taxon>
        <taxon>Basidiomycota</taxon>
        <taxon>Agaricomycotina</taxon>
        <taxon>Agaricomycetes</taxon>
        <taxon>Agaricomycetidae</taxon>
        <taxon>Agaricales</taxon>
        <taxon>Marasmiineae</taxon>
        <taxon>Omphalotaceae</taxon>
        <taxon>Rhodocollybia</taxon>
    </lineage>
</organism>
<dbReference type="Proteomes" id="UP000772434">
    <property type="component" value="Unassembled WGS sequence"/>
</dbReference>
<accession>A0A9P5PM95</accession>